<dbReference type="EMBL" id="CM000845">
    <property type="protein sequence ID" value="KRH26595.1"/>
    <property type="molecule type" value="Genomic_DNA"/>
</dbReference>
<dbReference type="EnsemblPlants" id="KRH26595">
    <property type="protein sequence ID" value="KRH26595"/>
    <property type="gene ID" value="GLYMA_12G182900"/>
</dbReference>
<evidence type="ECO:0000313" key="3">
    <source>
        <dbReference type="Proteomes" id="UP000008827"/>
    </source>
</evidence>
<reference evidence="1 2" key="1">
    <citation type="journal article" date="2010" name="Nature">
        <title>Genome sequence of the palaeopolyploid soybean.</title>
        <authorList>
            <person name="Schmutz J."/>
            <person name="Cannon S.B."/>
            <person name="Schlueter J."/>
            <person name="Ma J."/>
            <person name="Mitros T."/>
            <person name="Nelson W."/>
            <person name="Hyten D.L."/>
            <person name="Song Q."/>
            <person name="Thelen J.J."/>
            <person name="Cheng J."/>
            <person name="Xu D."/>
            <person name="Hellsten U."/>
            <person name="May G.D."/>
            <person name="Yu Y."/>
            <person name="Sakurai T."/>
            <person name="Umezawa T."/>
            <person name="Bhattacharyya M.K."/>
            <person name="Sandhu D."/>
            <person name="Valliyodan B."/>
            <person name="Lindquist E."/>
            <person name="Peto M."/>
            <person name="Grant D."/>
            <person name="Shu S."/>
            <person name="Goodstein D."/>
            <person name="Barry K."/>
            <person name="Futrell-Griggs M."/>
            <person name="Abernathy B."/>
            <person name="Du J."/>
            <person name="Tian Z."/>
            <person name="Zhu L."/>
            <person name="Gill N."/>
            <person name="Joshi T."/>
            <person name="Libault M."/>
            <person name="Sethuraman A."/>
            <person name="Zhang X.-C."/>
            <person name="Shinozaki K."/>
            <person name="Nguyen H.T."/>
            <person name="Wing R.A."/>
            <person name="Cregan P."/>
            <person name="Specht J."/>
            <person name="Grimwood J."/>
            <person name="Rokhsar D."/>
            <person name="Stacey G."/>
            <person name="Shoemaker R.C."/>
            <person name="Jackson S.A."/>
        </authorList>
    </citation>
    <scope>NUCLEOTIDE SEQUENCE</scope>
    <source>
        <strain evidence="2">cv. Williams 82</strain>
        <tissue evidence="1">Callus</tissue>
    </source>
</reference>
<keyword evidence="3" id="KW-1185">Reference proteome</keyword>
<accession>A0A0R0HFE5</accession>
<dbReference type="InParanoid" id="A0A0R0HFE5"/>
<protein>
    <submittedName>
        <fullName evidence="1 2">Uncharacterized protein</fullName>
    </submittedName>
</protein>
<dbReference type="Gramene" id="KRH26595">
    <property type="protein sequence ID" value="KRH26595"/>
    <property type="gene ID" value="GLYMA_12G182900"/>
</dbReference>
<dbReference type="AlphaFoldDB" id="A0A0R0HFE5"/>
<reference evidence="2" key="2">
    <citation type="submission" date="2018-02" db="UniProtKB">
        <authorList>
            <consortium name="EnsemblPlants"/>
        </authorList>
    </citation>
    <scope>IDENTIFICATION</scope>
    <source>
        <strain evidence="2">Williams 82</strain>
    </source>
</reference>
<proteinExistence type="predicted"/>
<sequence>MAKGFKKSVLNHDLGCNIKVFLTVCDSNWNHIGCTCPRFVAISTNKTTTTLPNSITNNFEKKNTVLHLILKA</sequence>
<evidence type="ECO:0000313" key="2">
    <source>
        <dbReference type="EnsemblPlants" id="KRH26595"/>
    </source>
</evidence>
<evidence type="ECO:0000313" key="1">
    <source>
        <dbReference type="EMBL" id="KRH26595.1"/>
    </source>
</evidence>
<name>A0A0R0HFE5_SOYBN</name>
<organism evidence="1">
    <name type="scientific">Glycine max</name>
    <name type="common">Soybean</name>
    <name type="synonym">Glycine hispida</name>
    <dbReference type="NCBI Taxonomy" id="3847"/>
    <lineage>
        <taxon>Eukaryota</taxon>
        <taxon>Viridiplantae</taxon>
        <taxon>Streptophyta</taxon>
        <taxon>Embryophyta</taxon>
        <taxon>Tracheophyta</taxon>
        <taxon>Spermatophyta</taxon>
        <taxon>Magnoliopsida</taxon>
        <taxon>eudicotyledons</taxon>
        <taxon>Gunneridae</taxon>
        <taxon>Pentapetalae</taxon>
        <taxon>rosids</taxon>
        <taxon>fabids</taxon>
        <taxon>Fabales</taxon>
        <taxon>Fabaceae</taxon>
        <taxon>Papilionoideae</taxon>
        <taxon>50 kb inversion clade</taxon>
        <taxon>NPAAA clade</taxon>
        <taxon>indigoferoid/millettioid clade</taxon>
        <taxon>Phaseoleae</taxon>
        <taxon>Glycine</taxon>
        <taxon>Glycine subgen. Soja</taxon>
    </lineage>
</organism>
<gene>
    <name evidence="1" type="ORF">GLYMA_12G182900</name>
</gene>
<reference evidence="1" key="3">
    <citation type="submission" date="2018-07" db="EMBL/GenBank/DDBJ databases">
        <title>WGS assembly of Glycine max.</title>
        <authorList>
            <person name="Schmutz J."/>
            <person name="Cannon S."/>
            <person name="Schlueter J."/>
            <person name="Ma J."/>
            <person name="Mitros T."/>
            <person name="Nelson W."/>
            <person name="Hyten D."/>
            <person name="Song Q."/>
            <person name="Thelen J."/>
            <person name="Cheng J."/>
            <person name="Xu D."/>
            <person name="Hellsten U."/>
            <person name="May G."/>
            <person name="Yu Y."/>
            <person name="Sakurai T."/>
            <person name="Umezawa T."/>
            <person name="Bhattacharyya M."/>
            <person name="Sandhu D."/>
            <person name="Valliyodan B."/>
            <person name="Lindquist E."/>
            <person name="Peto M."/>
            <person name="Grant D."/>
            <person name="Shu S."/>
            <person name="Goodstein D."/>
            <person name="Barry K."/>
            <person name="Futrell-Griggs M."/>
            <person name="Abernathy B."/>
            <person name="Du J."/>
            <person name="Tian Z."/>
            <person name="Zhu L."/>
            <person name="Gill N."/>
            <person name="Joshi T."/>
            <person name="Libault M."/>
            <person name="Sethuraman A."/>
            <person name="Zhang X."/>
            <person name="Shinozaki K."/>
            <person name="Nguyen H."/>
            <person name="Wing R."/>
            <person name="Cregan P."/>
            <person name="Specht J."/>
            <person name="Grimwood J."/>
            <person name="Rokhsar D."/>
            <person name="Stacey G."/>
            <person name="Shoemaker R."/>
            <person name="Jackson S."/>
        </authorList>
    </citation>
    <scope>NUCLEOTIDE SEQUENCE</scope>
    <source>
        <tissue evidence="1">Callus</tissue>
    </source>
</reference>
<dbReference type="Proteomes" id="UP000008827">
    <property type="component" value="Chromosome 12"/>
</dbReference>